<keyword evidence="1" id="KW-0378">Hydrolase</keyword>
<dbReference type="SUPFAM" id="SSF51556">
    <property type="entry name" value="Metallo-dependent hydrolases"/>
    <property type="match status" value="1"/>
</dbReference>
<keyword evidence="1" id="KW-0482">Metalloprotease</keyword>
<dbReference type="EC" id="3.4.13.19" evidence="1"/>
<keyword evidence="3" id="KW-1185">Reference proteome</keyword>
<protein>
    <recommendedName>
        <fullName evidence="1">Dipeptidase</fullName>
        <ecNumber evidence="1">3.4.13.19</ecNumber>
    </recommendedName>
</protein>
<comment type="subcellular location">
    <subcellularLocation>
        <location evidence="1">Membrane</location>
        <topology evidence="1">Lipid-anchor</topology>
        <topology evidence="1">GPI-anchor</topology>
    </subcellularLocation>
</comment>
<dbReference type="PROSITE" id="PS51365">
    <property type="entry name" value="RENAL_DIPEPTIDASE_2"/>
    <property type="match status" value="1"/>
</dbReference>
<comment type="caution">
    <text evidence="2">The sequence shown here is derived from an EMBL/GenBank/DDBJ whole genome shotgun (WGS) entry which is preliminary data.</text>
</comment>
<comment type="cofactor">
    <cofactor evidence="1">
        <name>Zn(2+)</name>
        <dbReference type="ChEBI" id="CHEBI:29105"/>
    </cofactor>
</comment>
<name>A0ABQ9GS32_9NEOP</name>
<dbReference type="EMBL" id="JARBHB010000009">
    <property type="protein sequence ID" value="KAJ8874835.1"/>
    <property type="molecule type" value="Genomic_DNA"/>
</dbReference>
<dbReference type="InterPro" id="IPR032466">
    <property type="entry name" value="Metal_Hydrolase"/>
</dbReference>
<keyword evidence="1" id="KW-0862">Zinc</keyword>
<keyword evidence="1" id="KW-0449">Lipoprotein</keyword>
<keyword evidence="1" id="KW-0325">Glycoprotein</keyword>
<keyword evidence="1" id="KW-0224">Dipeptidase</keyword>
<keyword evidence="1" id="KW-0479">Metal-binding</keyword>
<keyword evidence="1" id="KW-0645">Protease</keyword>
<reference evidence="2 3" key="1">
    <citation type="submission" date="2023-02" db="EMBL/GenBank/DDBJ databases">
        <title>LHISI_Scaffold_Assembly.</title>
        <authorList>
            <person name="Stuart O.P."/>
            <person name="Cleave R."/>
            <person name="Magrath M.J.L."/>
            <person name="Mikheyev A.S."/>
        </authorList>
    </citation>
    <scope>NUCLEOTIDE SEQUENCE [LARGE SCALE GENOMIC DNA]</scope>
    <source>
        <strain evidence="2">Daus_M_001</strain>
        <tissue evidence="2">Leg muscle</tissue>
    </source>
</reference>
<comment type="subunit">
    <text evidence="1">Homodimer; disulfide-linked.</text>
</comment>
<proteinExistence type="inferred from homology"/>
<accession>A0ABQ9GS32</accession>
<evidence type="ECO:0000313" key="3">
    <source>
        <dbReference type="Proteomes" id="UP001159363"/>
    </source>
</evidence>
<comment type="catalytic activity">
    <reaction evidence="1">
        <text>an L-aminoacyl-L-amino acid + H2O = 2 an L-alpha-amino acid</text>
        <dbReference type="Rhea" id="RHEA:48940"/>
        <dbReference type="ChEBI" id="CHEBI:15377"/>
        <dbReference type="ChEBI" id="CHEBI:59869"/>
        <dbReference type="ChEBI" id="CHEBI:77460"/>
        <dbReference type="EC" id="3.4.13.19"/>
    </reaction>
</comment>
<evidence type="ECO:0000313" key="2">
    <source>
        <dbReference type="EMBL" id="KAJ8874835.1"/>
    </source>
</evidence>
<dbReference type="PANTHER" id="PTHR10443:SF12">
    <property type="entry name" value="DIPEPTIDASE"/>
    <property type="match status" value="1"/>
</dbReference>
<keyword evidence="1" id="KW-0472">Membrane</keyword>
<dbReference type="InterPro" id="IPR008257">
    <property type="entry name" value="Pept_M19"/>
</dbReference>
<keyword evidence="1" id="KW-1015">Disulfide bond</keyword>
<organism evidence="2 3">
    <name type="scientific">Dryococelus australis</name>
    <dbReference type="NCBI Taxonomy" id="614101"/>
    <lineage>
        <taxon>Eukaryota</taxon>
        <taxon>Metazoa</taxon>
        <taxon>Ecdysozoa</taxon>
        <taxon>Arthropoda</taxon>
        <taxon>Hexapoda</taxon>
        <taxon>Insecta</taxon>
        <taxon>Pterygota</taxon>
        <taxon>Neoptera</taxon>
        <taxon>Polyneoptera</taxon>
        <taxon>Phasmatodea</taxon>
        <taxon>Verophasmatodea</taxon>
        <taxon>Anareolatae</taxon>
        <taxon>Phasmatidae</taxon>
        <taxon>Eurycanthinae</taxon>
        <taxon>Dryococelus</taxon>
    </lineage>
</organism>
<evidence type="ECO:0000256" key="1">
    <source>
        <dbReference type="RuleBase" id="RU341113"/>
    </source>
</evidence>
<dbReference type="PANTHER" id="PTHR10443">
    <property type="entry name" value="MICROSOMAL DIPEPTIDASE"/>
    <property type="match status" value="1"/>
</dbReference>
<dbReference type="Gene3D" id="3.20.20.140">
    <property type="entry name" value="Metal-dependent hydrolases"/>
    <property type="match status" value="1"/>
</dbReference>
<comment type="similarity">
    <text evidence="1">Belongs to the metallo-dependent hydrolases superfamily. Peptidase M19 family.</text>
</comment>
<dbReference type="Pfam" id="PF01244">
    <property type="entry name" value="Peptidase_M19"/>
    <property type="match status" value="1"/>
</dbReference>
<keyword evidence="1" id="KW-0336">GPI-anchor</keyword>
<sequence length="312" mass="35497">MTQSGPFCFANDPSKVVIGISYSSPNVSVGSFSISQYLPQTDFEWHNYVGSIACHAIQVFELLEWCTDTSRKNNCALCVETRAPSTCLLLLIARLGDMHRLSMLSSREIKFTGFDPFTTLRKQLITDLCYSLCECRHLDTIAAPSMPDDTVDRRVFSGISRLPRPLIPELLHTHLDHVYRPSRPRCQDSPKYLHFAHNKHIRVNQLEFILALHNVTRCVLVRSTPQGLENVSRYPDLLAHLMEDEAWSEEDLKKLAGLNILRVFKDVEEVPAHWWRGRVRNRTYLLPCLQSTSGIDLGVTTRFGPGMQGTAR</sequence>
<dbReference type="Proteomes" id="UP001159363">
    <property type="component" value="Chromosome 8"/>
</dbReference>
<gene>
    <name evidence="2" type="ORF">PR048_022724</name>
</gene>